<accession>A0A923MRG9</accession>
<dbReference type="InterPro" id="IPR013785">
    <property type="entry name" value="Aldolase_TIM"/>
</dbReference>
<proteinExistence type="inferred from homology"/>
<dbReference type="RefSeq" id="WP_187077212.1">
    <property type="nucleotide sequence ID" value="NZ_JACORT010000006.1"/>
</dbReference>
<gene>
    <name evidence="5" type="ORF">H8N03_16105</name>
</gene>
<dbReference type="PANTHER" id="PTHR12128:SF67">
    <property type="entry name" value="BLR3884 PROTEIN"/>
    <property type="match status" value="1"/>
</dbReference>
<dbReference type="CDD" id="cd00408">
    <property type="entry name" value="DHDPS-like"/>
    <property type="match status" value="1"/>
</dbReference>
<name>A0A923MRG9_9BURK</name>
<dbReference type="PANTHER" id="PTHR12128">
    <property type="entry name" value="DIHYDRODIPICOLINATE SYNTHASE"/>
    <property type="match status" value="1"/>
</dbReference>
<evidence type="ECO:0000313" key="5">
    <source>
        <dbReference type="EMBL" id="MBC5784472.1"/>
    </source>
</evidence>
<comment type="similarity">
    <text evidence="2">Belongs to the DapA family.</text>
</comment>
<organism evidence="5 6">
    <name type="scientific">Ramlibacter cellulosilyticus</name>
    <dbReference type="NCBI Taxonomy" id="2764187"/>
    <lineage>
        <taxon>Bacteria</taxon>
        <taxon>Pseudomonadati</taxon>
        <taxon>Pseudomonadota</taxon>
        <taxon>Betaproteobacteria</taxon>
        <taxon>Burkholderiales</taxon>
        <taxon>Comamonadaceae</taxon>
        <taxon>Ramlibacter</taxon>
    </lineage>
</organism>
<evidence type="ECO:0000256" key="1">
    <source>
        <dbReference type="ARBA" id="ARBA00023239"/>
    </source>
</evidence>
<dbReference type="Proteomes" id="UP000608513">
    <property type="component" value="Unassembled WGS sequence"/>
</dbReference>
<dbReference type="SMART" id="SM01130">
    <property type="entry name" value="DHDPS"/>
    <property type="match status" value="1"/>
</dbReference>
<feature type="active site" description="Proton donor/acceptor" evidence="3">
    <location>
        <position position="142"/>
    </location>
</feature>
<comment type="caution">
    <text evidence="5">The sequence shown here is derived from an EMBL/GenBank/DDBJ whole genome shotgun (WGS) entry which is preliminary data.</text>
</comment>
<evidence type="ECO:0000313" key="6">
    <source>
        <dbReference type="Proteomes" id="UP000608513"/>
    </source>
</evidence>
<evidence type="ECO:0000256" key="2">
    <source>
        <dbReference type="PIRNR" id="PIRNR001365"/>
    </source>
</evidence>
<feature type="binding site" evidence="4">
    <location>
        <position position="215"/>
    </location>
    <ligand>
        <name>pyruvate</name>
        <dbReference type="ChEBI" id="CHEBI:15361"/>
    </ligand>
</feature>
<dbReference type="Pfam" id="PF00701">
    <property type="entry name" value="DHDPS"/>
    <property type="match status" value="1"/>
</dbReference>
<dbReference type="GO" id="GO:0008840">
    <property type="term" value="F:4-hydroxy-tetrahydrodipicolinate synthase activity"/>
    <property type="evidence" value="ECO:0007669"/>
    <property type="project" value="TreeGrafter"/>
</dbReference>
<dbReference type="AlphaFoldDB" id="A0A923MRG9"/>
<dbReference type="InterPro" id="IPR002220">
    <property type="entry name" value="DapA-like"/>
</dbReference>
<keyword evidence="1 2" id="KW-0456">Lyase</keyword>
<dbReference type="SUPFAM" id="SSF51569">
    <property type="entry name" value="Aldolase"/>
    <property type="match status" value="1"/>
</dbReference>
<keyword evidence="6" id="KW-1185">Reference proteome</keyword>
<feature type="active site" description="Schiff-base intermediate with substrate" evidence="3">
    <location>
        <position position="172"/>
    </location>
</feature>
<evidence type="ECO:0000256" key="3">
    <source>
        <dbReference type="PIRSR" id="PIRSR001365-1"/>
    </source>
</evidence>
<dbReference type="PIRSF" id="PIRSF001365">
    <property type="entry name" value="DHDPS"/>
    <property type="match status" value="1"/>
</dbReference>
<dbReference type="Gene3D" id="3.20.20.70">
    <property type="entry name" value="Aldolase class I"/>
    <property type="match status" value="1"/>
</dbReference>
<dbReference type="EMBL" id="JACORT010000006">
    <property type="protein sequence ID" value="MBC5784472.1"/>
    <property type="molecule type" value="Genomic_DNA"/>
</dbReference>
<protein>
    <submittedName>
        <fullName evidence="5">Dihydrodipicolinate synthase family protein</fullName>
    </submittedName>
</protein>
<sequence length="310" mass="33680">MTASTPRLQGVLSPVLTPFNADYTPDADRFIRHCRWLLDQEVGLAIFGTNSEANSMSVAEKRKLFDALLEAGLPAARMMPGTGCCAIPDSVELTKRAVQAGAGGVLMLPPFYYKGVSDEGLYRNFATIIDQVADDRLRVYLYHIPPVSSTPIPRAVVARLLKSYPGIVAGMKDSGGDWNHTKAMIEEFGPQGFDVFAGSENFLLADLRAGGPGCITATANVNPTAIMRLYKTWKQADADQQQKDLDATRAAFAQFPLIPAMKAAIAWKTGRQDWVHVRPPLVDLNAEQQQVLQAALDKVGFTMPNAGQLA</sequence>
<evidence type="ECO:0000256" key="4">
    <source>
        <dbReference type="PIRSR" id="PIRSR001365-2"/>
    </source>
</evidence>
<reference evidence="5" key="1">
    <citation type="submission" date="2020-08" db="EMBL/GenBank/DDBJ databases">
        <title>Ramlibacter sp. USB13 16S ribosomal RNA gene genome sequencing and assembly.</title>
        <authorList>
            <person name="Kang M."/>
        </authorList>
    </citation>
    <scope>NUCLEOTIDE SEQUENCE</scope>
    <source>
        <strain evidence="5">USB13</strain>
    </source>
</reference>